<dbReference type="GO" id="GO:0016020">
    <property type="term" value="C:membrane"/>
    <property type="evidence" value="ECO:0007669"/>
    <property type="project" value="UniProtKB-SubCell"/>
</dbReference>
<keyword evidence="5 9" id="KW-0472">Membrane</keyword>
<dbReference type="InterPro" id="IPR055299">
    <property type="entry name" value="TIMMDC1"/>
</dbReference>
<proteinExistence type="inferred from homology"/>
<feature type="transmembrane region" description="Helical" evidence="9">
    <location>
        <begin position="150"/>
        <end position="168"/>
    </location>
</feature>
<comment type="caution">
    <text evidence="10">The sequence shown here is derived from an EMBL/GenBank/DDBJ whole genome shotgun (WGS) entry which is preliminary data.</text>
</comment>
<name>A0A4U8V0Y7_STECR</name>
<evidence type="ECO:0000256" key="1">
    <source>
        <dbReference type="ARBA" id="ARBA00004141"/>
    </source>
</evidence>
<dbReference type="PANTHER" id="PTHR13002">
    <property type="entry name" value="C3ORF1 PROTEIN-RELATED"/>
    <property type="match status" value="1"/>
</dbReference>
<evidence type="ECO:0000313" key="11">
    <source>
        <dbReference type="Proteomes" id="UP000298663"/>
    </source>
</evidence>
<evidence type="ECO:0000313" key="10">
    <source>
        <dbReference type="EMBL" id="TMS39074.1"/>
    </source>
</evidence>
<dbReference type="GO" id="GO:0032981">
    <property type="term" value="P:mitochondrial respiratory chain complex I assembly"/>
    <property type="evidence" value="ECO:0007669"/>
    <property type="project" value="InterPro"/>
</dbReference>
<evidence type="ECO:0000256" key="5">
    <source>
        <dbReference type="ARBA" id="ARBA00023136"/>
    </source>
</evidence>
<dbReference type="AlphaFoldDB" id="A0A4U8V0Y7"/>
<dbReference type="Proteomes" id="UP000298663">
    <property type="component" value="Unassembled WGS sequence"/>
</dbReference>
<reference evidence="10 11" key="2">
    <citation type="journal article" date="2019" name="G3 (Bethesda)">
        <title>Hybrid Assembly of the Genome of the Entomopathogenic Nematode Steinernema carpocapsae Identifies the X-Chromosome.</title>
        <authorList>
            <person name="Serra L."/>
            <person name="Macchietto M."/>
            <person name="Macias-Munoz A."/>
            <person name="McGill C.J."/>
            <person name="Rodriguez I.M."/>
            <person name="Rodriguez B."/>
            <person name="Murad R."/>
            <person name="Mortazavi A."/>
        </authorList>
    </citation>
    <scope>NUCLEOTIDE SEQUENCE [LARGE SCALE GENOMIC DNA]</scope>
    <source>
        <strain evidence="10 11">ALL</strain>
    </source>
</reference>
<organism evidence="10 11">
    <name type="scientific">Steinernema carpocapsae</name>
    <name type="common">Entomopathogenic nematode</name>
    <dbReference type="NCBI Taxonomy" id="34508"/>
    <lineage>
        <taxon>Eukaryota</taxon>
        <taxon>Metazoa</taxon>
        <taxon>Ecdysozoa</taxon>
        <taxon>Nematoda</taxon>
        <taxon>Chromadorea</taxon>
        <taxon>Rhabditida</taxon>
        <taxon>Tylenchina</taxon>
        <taxon>Panagrolaimomorpha</taxon>
        <taxon>Strongyloidoidea</taxon>
        <taxon>Steinernematidae</taxon>
        <taxon>Steinernema</taxon>
    </lineage>
</organism>
<evidence type="ECO:0000256" key="7">
    <source>
        <dbReference type="ARBA" id="ARBA00041344"/>
    </source>
</evidence>
<feature type="transmembrane region" description="Helical" evidence="9">
    <location>
        <begin position="95"/>
        <end position="115"/>
    </location>
</feature>
<feature type="compositionally biased region" description="Polar residues" evidence="8">
    <location>
        <begin position="8"/>
        <end position="21"/>
    </location>
</feature>
<comment type="subcellular location">
    <subcellularLocation>
        <location evidence="1">Membrane</location>
        <topology evidence="1">Multi-pass membrane protein</topology>
    </subcellularLocation>
</comment>
<dbReference type="PANTHER" id="PTHR13002:SF1">
    <property type="entry name" value="COMPLEX I ASSEMBLY FACTOR TIMMDC1, MITOCHONDRIAL"/>
    <property type="match status" value="1"/>
</dbReference>
<evidence type="ECO:0000256" key="6">
    <source>
        <dbReference type="ARBA" id="ARBA00040778"/>
    </source>
</evidence>
<feature type="transmembrane region" description="Helical" evidence="9">
    <location>
        <begin position="213"/>
        <end position="234"/>
    </location>
</feature>
<dbReference type="GO" id="GO:0005739">
    <property type="term" value="C:mitochondrion"/>
    <property type="evidence" value="ECO:0007669"/>
    <property type="project" value="TreeGrafter"/>
</dbReference>
<evidence type="ECO:0000256" key="4">
    <source>
        <dbReference type="ARBA" id="ARBA00022989"/>
    </source>
</evidence>
<gene>
    <name evidence="10" type="ORF">L596_005656</name>
</gene>
<keyword evidence="11" id="KW-1185">Reference proteome</keyword>
<keyword evidence="3 9" id="KW-0812">Transmembrane</keyword>
<evidence type="ECO:0000256" key="2">
    <source>
        <dbReference type="ARBA" id="ARBA00008444"/>
    </source>
</evidence>
<dbReference type="OrthoDB" id="5826189at2759"/>
<dbReference type="STRING" id="34508.A0A4U8V0Y7"/>
<feature type="region of interest" description="Disordered" evidence="8">
    <location>
        <begin position="299"/>
        <end position="327"/>
    </location>
</feature>
<evidence type="ECO:0000256" key="3">
    <source>
        <dbReference type="ARBA" id="ARBA00022692"/>
    </source>
</evidence>
<sequence>MRFCRCSADSTDNAGSSSTTPTGYQLWCSRLRNAFWPTPNVAQFPSKYGGLKEYVETQDQQIPQPKKEPETGWERILQMYDDGKPHMEIDVTVKMVRAAFFGGFFFGGYSGHVMARERYNMHVVGKKFLSPRDAMKRKLDFSIVMFAKKGFSMGFKAAALIGSVVFLSTHIARYRDRFSLTYFPAISGANAILLHQVGSVLAFPIGVLGSMKAIGLGLSSGTMLSMVVYLYALALNKSVDAAYKQFRDEYDEELREELILNERALRLMKEQKLFWKQSAIRMIKEMDDKKLLENDAWEHEEKADKTENEDKEVTEANKKSDSEKSKK</sequence>
<evidence type="ECO:0000256" key="8">
    <source>
        <dbReference type="SAM" id="MobiDB-lite"/>
    </source>
</evidence>
<protein>
    <recommendedName>
        <fullName evidence="6">Complex I assembly factor TIMMDC1, mitochondrial</fullName>
    </recommendedName>
    <alternativeName>
        <fullName evidence="7">Translocase of inner mitochondrial membrane domain-containing protein 1</fullName>
    </alternativeName>
</protein>
<accession>A0A4U8V0Y7</accession>
<comment type="similarity">
    <text evidence="2">Belongs to the Tim17/Tim22/Tim23 family.</text>
</comment>
<evidence type="ECO:0000256" key="9">
    <source>
        <dbReference type="SAM" id="Phobius"/>
    </source>
</evidence>
<dbReference type="EMBL" id="AZBU02000001">
    <property type="protein sequence ID" value="TMS39074.1"/>
    <property type="molecule type" value="Genomic_DNA"/>
</dbReference>
<reference evidence="10 11" key="1">
    <citation type="journal article" date="2015" name="Genome Biol.">
        <title>Comparative genomics of Steinernema reveals deeply conserved gene regulatory networks.</title>
        <authorList>
            <person name="Dillman A.R."/>
            <person name="Macchietto M."/>
            <person name="Porter C.F."/>
            <person name="Rogers A."/>
            <person name="Williams B."/>
            <person name="Antoshechkin I."/>
            <person name="Lee M.M."/>
            <person name="Goodwin Z."/>
            <person name="Lu X."/>
            <person name="Lewis E.E."/>
            <person name="Goodrich-Blair H."/>
            <person name="Stock S.P."/>
            <person name="Adams B.J."/>
            <person name="Sternberg P.W."/>
            <person name="Mortazavi A."/>
        </authorList>
    </citation>
    <scope>NUCLEOTIDE SEQUENCE [LARGE SCALE GENOMIC DNA]</scope>
    <source>
        <strain evidence="10 11">ALL</strain>
    </source>
</reference>
<keyword evidence="4 9" id="KW-1133">Transmembrane helix</keyword>
<feature type="region of interest" description="Disordered" evidence="8">
    <location>
        <begin position="1"/>
        <end position="21"/>
    </location>
</feature>
<feature type="transmembrane region" description="Helical" evidence="9">
    <location>
        <begin position="180"/>
        <end position="207"/>
    </location>
</feature>